<dbReference type="SUPFAM" id="SSF74650">
    <property type="entry name" value="Galactose mutarotase-like"/>
    <property type="match status" value="1"/>
</dbReference>
<keyword evidence="2" id="KW-0378">Hydrolase</keyword>
<evidence type="ECO:0000259" key="1">
    <source>
        <dbReference type="Pfam" id="PF01074"/>
    </source>
</evidence>
<dbReference type="EMBL" id="AWVH01000013">
    <property type="protein sequence ID" value="ERJ93905.1"/>
    <property type="molecule type" value="Genomic_DNA"/>
</dbReference>
<dbReference type="RefSeq" id="WP_021686474.1">
    <property type="nucleotide sequence ID" value="NZ_KI260556.1"/>
</dbReference>
<dbReference type="InterPro" id="IPR011013">
    <property type="entry name" value="Gal_mutarotase_sf_dom"/>
</dbReference>
<evidence type="ECO:0000313" key="3">
    <source>
        <dbReference type="Proteomes" id="UP000016649"/>
    </source>
</evidence>
<protein>
    <submittedName>
        <fullName evidence="2">Glycosyl hydrolase family 38 protein</fullName>
    </submittedName>
</protein>
<organism evidence="2 3">
    <name type="scientific">Treponema lecithinolyticum ATCC 700332</name>
    <dbReference type="NCBI Taxonomy" id="1321815"/>
    <lineage>
        <taxon>Bacteria</taxon>
        <taxon>Pseudomonadati</taxon>
        <taxon>Spirochaetota</taxon>
        <taxon>Spirochaetia</taxon>
        <taxon>Spirochaetales</taxon>
        <taxon>Treponemataceae</taxon>
        <taxon>Treponema</taxon>
    </lineage>
</organism>
<feature type="domain" description="Glycoside hydrolase family 38 N-terminal" evidence="1">
    <location>
        <begin position="3"/>
        <end position="227"/>
    </location>
</feature>
<accession>A0ABN0P0A5</accession>
<dbReference type="CDD" id="cd10791">
    <property type="entry name" value="GH38N_AMII_like_1"/>
    <property type="match status" value="1"/>
</dbReference>
<name>A0ABN0P0A5_TRELE</name>
<comment type="caution">
    <text evidence="2">The sequence shown here is derived from an EMBL/GenBank/DDBJ whole genome shotgun (WGS) entry which is preliminary data.</text>
</comment>
<keyword evidence="3" id="KW-1185">Reference proteome</keyword>
<reference evidence="2 3" key="1">
    <citation type="submission" date="2013-08" db="EMBL/GenBank/DDBJ databases">
        <authorList>
            <person name="Weinstock G."/>
            <person name="Sodergren E."/>
            <person name="Wylie T."/>
            <person name="Fulton L."/>
            <person name="Fulton R."/>
            <person name="Fronick C."/>
            <person name="O'Laughlin M."/>
            <person name="Godfrey J."/>
            <person name="Miner T."/>
            <person name="Herter B."/>
            <person name="Appelbaum E."/>
            <person name="Cordes M."/>
            <person name="Lek S."/>
            <person name="Wollam A."/>
            <person name="Pepin K.H."/>
            <person name="Palsikar V.B."/>
            <person name="Mitreva M."/>
            <person name="Wilson R.K."/>
        </authorList>
    </citation>
    <scope>NUCLEOTIDE SEQUENCE [LARGE SCALE GENOMIC DNA]</scope>
    <source>
        <strain evidence="2 3">ATCC 700332</strain>
    </source>
</reference>
<proteinExistence type="predicted"/>
<dbReference type="SUPFAM" id="SSF88713">
    <property type="entry name" value="Glycoside hydrolase/deacetylase"/>
    <property type="match status" value="1"/>
</dbReference>
<dbReference type="Proteomes" id="UP000016649">
    <property type="component" value="Unassembled WGS sequence"/>
</dbReference>
<evidence type="ECO:0000313" key="2">
    <source>
        <dbReference type="EMBL" id="ERJ93905.1"/>
    </source>
</evidence>
<gene>
    <name evidence="2" type="ORF">HMPREF9193_00626</name>
</gene>
<dbReference type="Pfam" id="PF01074">
    <property type="entry name" value="Glyco_hydro_38N"/>
    <property type="match status" value="1"/>
</dbReference>
<sequence length="795" mass="90272">MKLYVIHHSHTDIGYTDLQEKIVYTHIDYIRQAVKTVHGGKQDECGTSFKWNCETAFCVERFLEESCADEKKAFFDAVKAGNIGISAVYLNFTDLVDMNILDKRTAQLKAVFAREGFSVNTAMTADVNGVSLGTLDMFLKNGIDFFYMNIHCHHGMYPLYKNQCPFFWENNAGKRLLVWNGEHYNLGNVLGLAYNKAADCMPPENKPCSVNDAQDFEKAVENLKAKTDAYIKQCRDNGYAYDFIPVSVSGVFSDNAPPNPGIALLIEAFNKRYGNEICFEMVTLQQLYKKIKDKTADAPVYKGDLTDWWAHGVGSIPDAVKHYKEAQRTYELCSRLDPDGKICKSEYTRDAEDALLLFAEHTYGHSAAVTDPYDTAVRNLDIRNVSYASKAYEAAEKNLIRILHAKGDILRYYNRSGRVKAVNSSQESVKLPVSFYIAAYGIHNIKVIDESSGSSIQAQVSVHPRGALISFVDDFKGGEEKIYTYTQIPEKEQHANTGVAYMGAERIKDIINDYDALTYTLPFCIESDYFRIEYEIGKGVTSFYDKQDKREMLVEGDARFFTPVYENTEIRTNTYEQRRLLGRNIRGAHAKKYQGVLTDVRIVETGEVFKTVELIYAMEGTLFSSLLIRLYNHIPRIEFTYKIAKTLSLAVENIFLPLTLKTGCPALYFDKGNAVFKPGVEQIPGTCMEYYLVDNGLVYAGEKSAFLIQQLDSALLYTGELKYHPIKLCDNHPENNKRPVYSWIMNNIWETNFKLDLSGINEYRYILTKTEAASPEKQFERMKDFGIGITAFIIG</sequence>
<dbReference type="InterPro" id="IPR000602">
    <property type="entry name" value="Glyco_hydro_38_N"/>
</dbReference>
<dbReference type="GO" id="GO:0016787">
    <property type="term" value="F:hydrolase activity"/>
    <property type="evidence" value="ECO:0007669"/>
    <property type="project" value="UniProtKB-KW"/>
</dbReference>
<dbReference type="InterPro" id="IPR011330">
    <property type="entry name" value="Glyco_hydro/deAcase_b/a-brl"/>
</dbReference>